<organism evidence="8 9">
    <name type="scientific">Schaalia hyovaginalis</name>
    <dbReference type="NCBI Taxonomy" id="29316"/>
    <lineage>
        <taxon>Bacteria</taxon>
        <taxon>Bacillati</taxon>
        <taxon>Actinomycetota</taxon>
        <taxon>Actinomycetes</taxon>
        <taxon>Actinomycetales</taxon>
        <taxon>Actinomycetaceae</taxon>
        <taxon>Schaalia</taxon>
    </lineage>
</organism>
<feature type="domain" description="PTS EIIB type-1" evidence="7">
    <location>
        <begin position="1"/>
        <end position="82"/>
    </location>
</feature>
<name>A0A923E673_9ACTO</name>
<dbReference type="GO" id="GO:0090563">
    <property type="term" value="F:protein-phosphocysteine-sugar phosphotransferase activity"/>
    <property type="evidence" value="ECO:0007669"/>
    <property type="project" value="TreeGrafter"/>
</dbReference>
<gene>
    <name evidence="8" type="ORF">HD592_001435</name>
</gene>
<dbReference type="AlphaFoldDB" id="A0A923E673"/>
<evidence type="ECO:0000259" key="7">
    <source>
        <dbReference type="PROSITE" id="PS51098"/>
    </source>
</evidence>
<keyword evidence="2" id="KW-0762">Sugar transport</keyword>
<dbReference type="RefSeq" id="WP_184452914.1">
    <property type="nucleotide sequence ID" value="NZ_JACHMK010000001.1"/>
</dbReference>
<dbReference type="InterPro" id="IPR001996">
    <property type="entry name" value="PTS_IIB_1"/>
</dbReference>
<proteinExistence type="predicted"/>
<dbReference type="GO" id="GO:0015764">
    <property type="term" value="P:N-acetylglucosamine transport"/>
    <property type="evidence" value="ECO:0007669"/>
    <property type="project" value="TreeGrafter"/>
</dbReference>
<evidence type="ECO:0000256" key="6">
    <source>
        <dbReference type="PROSITE-ProRule" id="PRU00421"/>
    </source>
</evidence>
<dbReference type="Pfam" id="PF00367">
    <property type="entry name" value="PTS_EIIB"/>
    <property type="match status" value="1"/>
</dbReference>
<dbReference type="GO" id="GO:0005886">
    <property type="term" value="C:plasma membrane"/>
    <property type="evidence" value="ECO:0007669"/>
    <property type="project" value="TreeGrafter"/>
</dbReference>
<evidence type="ECO:0000313" key="8">
    <source>
        <dbReference type="EMBL" id="MBB6334870.1"/>
    </source>
</evidence>
<keyword evidence="9" id="KW-1185">Reference proteome</keyword>
<accession>A0A923E673</accession>
<dbReference type="GO" id="GO:0009401">
    <property type="term" value="P:phosphoenolpyruvate-dependent sugar phosphotransferase system"/>
    <property type="evidence" value="ECO:0007669"/>
    <property type="project" value="UniProtKB-KW"/>
</dbReference>
<dbReference type="InterPro" id="IPR050429">
    <property type="entry name" value="PTS_Glucose_EIICBA"/>
</dbReference>
<comment type="caution">
    <text evidence="8">The sequence shown here is derived from an EMBL/GenBank/DDBJ whole genome shotgun (WGS) entry which is preliminary data.</text>
</comment>
<evidence type="ECO:0000313" key="9">
    <source>
        <dbReference type="Proteomes" id="UP000617426"/>
    </source>
</evidence>
<keyword evidence="3" id="KW-0808">Transferase</keyword>
<dbReference type="PROSITE" id="PS51098">
    <property type="entry name" value="PTS_EIIB_TYPE_1"/>
    <property type="match status" value="1"/>
</dbReference>
<dbReference type="PANTHER" id="PTHR30009">
    <property type="entry name" value="CYTOCHROME C-TYPE SYNTHESIS PROTEIN AND PTS TRANSMEMBRANE COMPONENT"/>
    <property type="match status" value="1"/>
</dbReference>
<evidence type="ECO:0000256" key="3">
    <source>
        <dbReference type="ARBA" id="ARBA00022679"/>
    </source>
</evidence>
<protein>
    <submittedName>
        <fullName evidence="8">Glucose-like phosphotransferase system IIB component</fullName>
    </submittedName>
</protein>
<feature type="active site" description="Phosphocysteine intermediate; for EIIB activity" evidence="6">
    <location>
        <position position="23"/>
    </location>
</feature>
<dbReference type="Gene3D" id="3.30.1360.60">
    <property type="entry name" value="Glucose permease domain IIB"/>
    <property type="match status" value="1"/>
</dbReference>
<dbReference type="GO" id="GO:0016301">
    <property type="term" value="F:kinase activity"/>
    <property type="evidence" value="ECO:0007669"/>
    <property type="project" value="UniProtKB-KW"/>
</dbReference>
<dbReference type="EMBL" id="JACHMK010000001">
    <property type="protein sequence ID" value="MBB6334870.1"/>
    <property type="molecule type" value="Genomic_DNA"/>
</dbReference>
<keyword evidence="5" id="KW-0418">Kinase</keyword>
<dbReference type="InterPro" id="IPR036878">
    <property type="entry name" value="Glu_permease_IIB"/>
</dbReference>
<sequence>MSAAVELIDALGGSGNIRDIEPCALRIRVEVNDQAAVEEAALRLDCVLAVVRSGNVVQIVAGLASDAIADEMGRILDGDAPQ</sequence>
<dbReference type="GO" id="GO:0008982">
    <property type="term" value="F:protein-N(PI)-phosphohistidine-sugar phosphotransferase activity"/>
    <property type="evidence" value="ECO:0007669"/>
    <property type="project" value="InterPro"/>
</dbReference>
<dbReference type="Proteomes" id="UP000617426">
    <property type="component" value="Unassembled WGS sequence"/>
</dbReference>
<evidence type="ECO:0000256" key="4">
    <source>
        <dbReference type="ARBA" id="ARBA00022683"/>
    </source>
</evidence>
<dbReference type="InterPro" id="IPR018113">
    <property type="entry name" value="PTrfase_EIIB_Cys"/>
</dbReference>
<reference evidence="8" key="1">
    <citation type="submission" date="2020-08" db="EMBL/GenBank/DDBJ databases">
        <title>Sequencing the genomes of 1000 actinobacteria strains.</title>
        <authorList>
            <person name="Klenk H.-P."/>
        </authorList>
    </citation>
    <scope>NUCLEOTIDE SEQUENCE</scope>
    <source>
        <strain evidence="8">DSM 10695</strain>
    </source>
</reference>
<keyword evidence="1" id="KW-0813">Transport</keyword>
<keyword evidence="4" id="KW-0598">Phosphotransferase system</keyword>
<evidence type="ECO:0000256" key="1">
    <source>
        <dbReference type="ARBA" id="ARBA00022448"/>
    </source>
</evidence>
<dbReference type="PANTHER" id="PTHR30009:SF4">
    <property type="entry name" value="PTS SYSTEM N-ACETYLGLUCOSAMINE-SPECIFIC EIICBA COMPONENT"/>
    <property type="match status" value="1"/>
</dbReference>
<evidence type="ECO:0000256" key="2">
    <source>
        <dbReference type="ARBA" id="ARBA00022597"/>
    </source>
</evidence>
<dbReference type="SUPFAM" id="SSF55604">
    <property type="entry name" value="Glucose permease domain IIB"/>
    <property type="match status" value="1"/>
</dbReference>
<evidence type="ECO:0000256" key="5">
    <source>
        <dbReference type="ARBA" id="ARBA00022777"/>
    </source>
</evidence>